<name>A0A382QIN1_9ZZZZ</name>
<dbReference type="AlphaFoldDB" id="A0A382QIN1"/>
<feature type="transmembrane region" description="Helical" evidence="1">
    <location>
        <begin position="40"/>
        <end position="59"/>
    </location>
</feature>
<dbReference type="GO" id="GO:0016020">
    <property type="term" value="C:membrane"/>
    <property type="evidence" value="ECO:0007669"/>
    <property type="project" value="TreeGrafter"/>
</dbReference>
<feature type="non-terminal residue" evidence="3">
    <location>
        <position position="310"/>
    </location>
</feature>
<dbReference type="GO" id="GO:0016717">
    <property type="term" value="F:oxidoreductase activity, acting on paired donors, with oxidation of a pair of donors resulting in the reduction of molecular oxygen to two molecules of water"/>
    <property type="evidence" value="ECO:0007669"/>
    <property type="project" value="TreeGrafter"/>
</dbReference>
<dbReference type="EMBL" id="UINC01114323">
    <property type="protein sequence ID" value="SVC84552.1"/>
    <property type="molecule type" value="Genomic_DNA"/>
</dbReference>
<dbReference type="PANTHER" id="PTHR19353">
    <property type="entry name" value="FATTY ACID DESATURASE 2"/>
    <property type="match status" value="1"/>
</dbReference>
<gene>
    <name evidence="3" type="ORF">METZ01_LOCUS337406</name>
</gene>
<feature type="non-terminal residue" evidence="3">
    <location>
        <position position="1"/>
    </location>
</feature>
<evidence type="ECO:0000259" key="2">
    <source>
        <dbReference type="Pfam" id="PF00487"/>
    </source>
</evidence>
<protein>
    <recommendedName>
        <fullName evidence="2">Fatty acid desaturase domain-containing protein</fullName>
    </recommendedName>
</protein>
<feature type="domain" description="Fatty acid desaturase" evidence="2">
    <location>
        <begin position="64"/>
        <end position="307"/>
    </location>
</feature>
<keyword evidence="1" id="KW-0812">Transmembrane</keyword>
<reference evidence="3" key="1">
    <citation type="submission" date="2018-05" db="EMBL/GenBank/DDBJ databases">
        <authorList>
            <person name="Lanie J.A."/>
            <person name="Ng W.-L."/>
            <person name="Kazmierczak K.M."/>
            <person name="Andrzejewski T.M."/>
            <person name="Davidsen T.M."/>
            <person name="Wayne K.J."/>
            <person name="Tettelin H."/>
            <person name="Glass J.I."/>
            <person name="Rusch D."/>
            <person name="Podicherti R."/>
            <person name="Tsui H.-C.T."/>
            <person name="Winkler M.E."/>
        </authorList>
    </citation>
    <scope>NUCLEOTIDE SEQUENCE</scope>
</reference>
<evidence type="ECO:0000256" key="1">
    <source>
        <dbReference type="SAM" id="Phobius"/>
    </source>
</evidence>
<sequence length="310" mass="37276">MVNYTYKSIENQHDNMPNWYRPNIDPKVLKELMKRSNFPGLVNNICFFALLAVSGYVAWQTWGTWWAIPAFLVYGNIYSFLNARWHEFGHRSAFKTRWLNDFFYHISCFLDYFEVYKWRWSHTHHHSRTIHLDVDYEIQVARPANLWNLFFWDAFAIDRVWAEFKTTFWHSLGIMTPIAKDCVPESERWKMIWNCRLYMAIKIGIIFWAYQIGSFLPCMFVFTPLIYGATLFQFIAMLQHGGLKADSWDHRESTRTVYLNPILGWCMYMNMQYHIEHHLFPQVPFYNLPKLHEIIKDQCPPPNTSFFDGL</sequence>
<dbReference type="InterPro" id="IPR012171">
    <property type="entry name" value="Fatty_acid_desaturase"/>
</dbReference>
<proteinExistence type="predicted"/>
<dbReference type="Pfam" id="PF00487">
    <property type="entry name" value="FA_desaturase"/>
    <property type="match status" value="1"/>
</dbReference>
<keyword evidence="1" id="KW-0472">Membrane</keyword>
<organism evidence="3">
    <name type="scientific">marine metagenome</name>
    <dbReference type="NCBI Taxonomy" id="408172"/>
    <lineage>
        <taxon>unclassified sequences</taxon>
        <taxon>metagenomes</taxon>
        <taxon>ecological metagenomes</taxon>
    </lineage>
</organism>
<evidence type="ECO:0000313" key="3">
    <source>
        <dbReference type="EMBL" id="SVC84552.1"/>
    </source>
</evidence>
<accession>A0A382QIN1</accession>
<dbReference type="GO" id="GO:0008610">
    <property type="term" value="P:lipid biosynthetic process"/>
    <property type="evidence" value="ECO:0007669"/>
    <property type="project" value="UniProtKB-ARBA"/>
</dbReference>
<dbReference type="PANTHER" id="PTHR19353:SF19">
    <property type="entry name" value="DELTA(5) FATTY ACID DESATURASE C-RELATED"/>
    <property type="match status" value="1"/>
</dbReference>
<dbReference type="InterPro" id="IPR005804">
    <property type="entry name" value="FA_desaturase_dom"/>
</dbReference>
<keyword evidence="1" id="KW-1133">Transmembrane helix</keyword>
<feature type="transmembrane region" description="Helical" evidence="1">
    <location>
        <begin position="65"/>
        <end position="85"/>
    </location>
</feature>